<reference evidence="2" key="1">
    <citation type="submission" date="2025-08" db="UniProtKB">
        <authorList>
            <consortium name="RefSeq"/>
        </authorList>
    </citation>
    <scope>IDENTIFICATION</scope>
    <source>
        <tissue evidence="2">Leaves</tissue>
    </source>
</reference>
<evidence type="ECO:0000313" key="2">
    <source>
        <dbReference type="RefSeq" id="XP_071912809.1"/>
    </source>
</evidence>
<sequence length="121" mass="14081">MVERMMEIEDELMMILMEVSTFFHGSRCFTGNINLYRPCSISGYDQWKICESYAHCNSYDPMDERHLDFFKTSYQERGLPSKSLFRKLCFCTGGNVGYATVPDYCSMNNGVLPMMLTRLSF</sequence>
<accession>A0ABM4UZV2</accession>
<name>A0ABM4UZV2_COFAR</name>
<evidence type="ECO:0000313" key="1">
    <source>
        <dbReference type="Proteomes" id="UP001652660"/>
    </source>
</evidence>
<protein>
    <submittedName>
        <fullName evidence="2">Uncharacterized protein isoform X1</fullName>
    </submittedName>
</protein>
<dbReference type="RefSeq" id="XP_071912809.1">
    <property type="nucleotide sequence ID" value="XM_072056708.1"/>
</dbReference>
<dbReference type="GeneID" id="113697879"/>
<gene>
    <name evidence="2" type="primary">LOC113697879</name>
</gene>
<organism evidence="1 2">
    <name type="scientific">Coffea arabica</name>
    <name type="common">Arabian coffee</name>
    <dbReference type="NCBI Taxonomy" id="13443"/>
    <lineage>
        <taxon>Eukaryota</taxon>
        <taxon>Viridiplantae</taxon>
        <taxon>Streptophyta</taxon>
        <taxon>Embryophyta</taxon>
        <taxon>Tracheophyta</taxon>
        <taxon>Spermatophyta</taxon>
        <taxon>Magnoliopsida</taxon>
        <taxon>eudicotyledons</taxon>
        <taxon>Gunneridae</taxon>
        <taxon>Pentapetalae</taxon>
        <taxon>asterids</taxon>
        <taxon>lamiids</taxon>
        <taxon>Gentianales</taxon>
        <taxon>Rubiaceae</taxon>
        <taxon>Ixoroideae</taxon>
        <taxon>Gardenieae complex</taxon>
        <taxon>Bertiereae - Coffeeae clade</taxon>
        <taxon>Coffeeae</taxon>
        <taxon>Coffea</taxon>
    </lineage>
</organism>
<proteinExistence type="predicted"/>
<dbReference type="Proteomes" id="UP001652660">
    <property type="component" value="Chromosome 7c"/>
</dbReference>
<keyword evidence="1" id="KW-1185">Reference proteome</keyword>